<dbReference type="PANTHER" id="PTHR30146:SF109">
    <property type="entry name" value="HTH-TYPE TRANSCRIPTIONAL REGULATOR GALS"/>
    <property type="match status" value="1"/>
</dbReference>
<feature type="compositionally biased region" description="Polar residues" evidence="4">
    <location>
        <begin position="326"/>
        <end position="338"/>
    </location>
</feature>
<keyword evidence="7" id="KW-1185">Reference proteome</keyword>
<evidence type="ECO:0000256" key="2">
    <source>
        <dbReference type="ARBA" id="ARBA00023125"/>
    </source>
</evidence>
<dbReference type="CDD" id="cd06267">
    <property type="entry name" value="PBP1_LacI_sugar_binding-like"/>
    <property type="match status" value="1"/>
</dbReference>
<feature type="compositionally biased region" description="Polar residues" evidence="4">
    <location>
        <begin position="345"/>
        <end position="354"/>
    </location>
</feature>
<evidence type="ECO:0000313" key="6">
    <source>
        <dbReference type="EMBL" id="QWQ36901.1"/>
    </source>
</evidence>
<evidence type="ECO:0000256" key="4">
    <source>
        <dbReference type="SAM" id="MobiDB-lite"/>
    </source>
</evidence>
<evidence type="ECO:0000313" key="7">
    <source>
        <dbReference type="Proteomes" id="UP000680588"/>
    </source>
</evidence>
<dbReference type="PROSITE" id="PS50932">
    <property type="entry name" value="HTH_LACI_2"/>
    <property type="match status" value="1"/>
</dbReference>
<dbReference type="InterPro" id="IPR025997">
    <property type="entry name" value="SBP_2_dom"/>
</dbReference>
<dbReference type="PROSITE" id="PS00356">
    <property type="entry name" value="HTH_LACI_1"/>
    <property type="match status" value="1"/>
</dbReference>
<dbReference type="Gene3D" id="1.10.260.40">
    <property type="entry name" value="lambda repressor-like DNA-binding domains"/>
    <property type="match status" value="1"/>
</dbReference>
<keyword evidence="1" id="KW-0805">Transcription regulation</keyword>
<keyword evidence="3" id="KW-0804">Transcription</keyword>
<dbReference type="KEGG" id="asun:KG104_03635"/>
<evidence type="ECO:0000259" key="5">
    <source>
        <dbReference type="PROSITE" id="PS50932"/>
    </source>
</evidence>
<dbReference type="GO" id="GO:0003700">
    <property type="term" value="F:DNA-binding transcription factor activity"/>
    <property type="evidence" value="ECO:0007669"/>
    <property type="project" value="TreeGrafter"/>
</dbReference>
<dbReference type="Proteomes" id="UP000680588">
    <property type="component" value="Chromosome"/>
</dbReference>
<dbReference type="Pfam" id="PF00356">
    <property type="entry name" value="LacI"/>
    <property type="match status" value="1"/>
</dbReference>
<dbReference type="InterPro" id="IPR010982">
    <property type="entry name" value="Lambda_DNA-bd_dom_sf"/>
</dbReference>
<dbReference type="InterPro" id="IPR028082">
    <property type="entry name" value="Peripla_BP_I"/>
</dbReference>
<reference evidence="6" key="1">
    <citation type="submission" date="2021-06" db="EMBL/GenBank/DDBJ databases">
        <title>Novel species in genus Arthrobacter.</title>
        <authorList>
            <person name="Zhang G."/>
        </authorList>
    </citation>
    <scope>NUCLEOTIDE SEQUENCE</scope>
    <source>
        <strain evidence="6">Zg-ZUI122</strain>
    </source>
</reference>
<dbReference type="PANTHER" id="PTHR30146">
    <property type="entry name" value="LACI-RELATED TRANSCRIPTIONAL REPRESSOR"/>
    <property type="match status" value="1"/>
</dbReference>
<dbReference type="Pfam" id="PF13407">
    <property type="entry name" value="Peripla_BP_4"/>
    <property type="match status" value="1"/>
</dbReference>
<dbReference type="EMBL" id="CP076456">
    <property type="protein sequence ID" value="QWQ36901.1"/>
    <property type="molecule type" value="Genomic_DNA"/>
</dbReference>
<protein>
    <submittedName>
        <fullName evidence="6">LacI family transcriptional regulator</fullName>
    </submittedName>
</protein>
<keyword evidence="2" id="KW-0238">DNA-binding</keyword>
<dbReference type="SUPFAM" id="SSF53822">
    <property type="entry name" value="Periplasmic binding protein-like I"/>
    <property type="match status" value="1"/>
</dbReference>
<dbReference type="PRINTS" id="PR00036">
    <property type="entry name" value="HTHLACI"/>
</dbReference>
<dbReference type="GO" id="GO:0000976">
    <property type="term" value="F:transcription cis-regulatory region binding"/>
    <property type="evidence" value="ECO:0007669"/>
    <property type="project" value="TreeGrafter"/>
</dbReference>
<dbReference type="SUPFAM" id="SSF47413">
    <property type="entry name" value="lambda repressor-like DNA-binding domains"/>
    <property type="match status" value="1"/>
</dbReference>
<proteinExistence type="predicted"/>
<sequence length="354" mass="38266">MNADSHHQGRRPTMTDVAQRAGVSLKTVSRVVNGVQSVDAQMASRVQEAAEELGYRPNFAAAVLRSGSSTATIGLLIKDLRNEFYATIAAAVADVARANGFQLITSYSGENADDELEAVQDLCRRRVDGLLIVPTSGDHAGLQKEMDLGTPMVFLDRRPEGLDADAVVLDNFAGARAGAGLLLDEGHTRIGILIDTLKMPTMGQRLDGVRQAYADRGLPFDESQVVHNVATPEKAARRMDAILAEEQPPTAFFCGNNRSGVGALRALWAHRRAEPLVCFDDFHLSDLMPRPLTVISYDNYALGALGAELLFRRIRGEDFDPETVVLPTQLSRRGTSTDCPPDPGTASQPTEGIQ</sequence>
<dbReference type="Gene3D" id="3.40.50.2300">
    <property type="match status" value="2"/>
</dbReference>
<organism evidence="6 7">
    <name type="scientific">Arthrobacter sunyaminii</name>
    <dbReference type="NCBI Taxonomy" id="2816859"/>
    <lineage>
        <taxon>Bacteria</taxon>
        <taxon>Bacillati</taxon>
        <taxon>Actinomycetota</taxon>
        <taxon>Actinomycetes</taxon>
        <taxon>Micrococcales</taxon>
        <taxon>Micrococcaceae</taxon>
        <taxon>Arthrobacter</taxon>
    </lineage>
</organism>
<feature type="region of interest" description="Disordered" evidence="4">
    <location>
        <begin position="325"/>
        <end position="354"/>
    </location>
</feature>
<feature type="domain" description="HTH lacI-type" evidence="5">
    <location>
        <begin position="12"/>
        <end position="66"/>
    </location>
</feature>
<dbReference type="SMART" id="SM00354">
    <property type="entry name" value="HTH_LACI"/>
    <property type="match status" value="1"/>
</dbReference>
<name>A0A975S6U9_9MICC</name>
<evidence type="ECO:0000256" key="3">
    <source>
        <dbReference type="ARBA" id="ARBA00023163"/>
    </source>
</evidence>
<gene>
    <name evidence="6" type="ORF">KG104_03635</name>
</gene>
<dbReference type="RefSeq" id="WP_207347307.1">
    <property type="nucleotide sequence ID" value="NZ_CP076456.1"/>
</dbReference>
<dbReference type="AlphaFoldDB" id="A0A975S6U9"/>
<dbReference type="CDD" id="cd01392">
    <property type="entry name" value="HTH_LacI"/>
    <property type="match status" value="1"/>
</dbReference>
<dbReference type="InterPro" id="IPR000843">
    <property type="entry name" value="HTH_LacI"/>
</dbReference>
<evidence type="ECO:0000256" key="1">
    <source>
        <dbReference type="ARBA" id="ARBA00023015"/>
    </source>
</evidence>
<accession>A0A975S6U9</accession>